<dbReference type="KEGG" id="fno:Fnod_0273"/>
<dbReference type="GO" id="GO:0016042">
    <property type="term" value="P:lipid catabolic process"/>
    <property type="evidence" value="ECO:0007669"/>
    <property type="project" value="UniProtKB-UniRule"/>
</dbReference>
<dbReference type="RefSeq" id="WP_011993461.1">
    <property type="nucleotide sequence ID" value="NC_009718.1"/>
</dbReference>
<dbReference type="InterPro" id="IPR016035">
    <property type="entry name" value="Acyl_Trfase/lysoPLipase"/>
</dbReference>
<protein>
    <submittedName>
        <fullName evidence="6">Patatin</fullName>
    </submittedName>
</protein>
<dbReference type="Pfam" id="PF01734">
    <property type="entry name" value="Patatin"/>
    <property type="match status" value="1"/>
</dbReference>
<dbReference type="eggNOG" id="COG1752">
    <property type="taxonomic scope" value="Bacteria"/>
</dbReference>
<reference evidence="6 7" key="2">
    <citation type="journal article" date="2009" name="Proc. Natl. Acad. Sci. U.S.A.">
        <title>On the chimeric nature, thermophilic origin, and phylogenetic placement of the Thermotogales.</title>
        <authorList>
            <person name="Zhaxybayeva O."/>
            <person name="Swithers K.S."/>
            <person name="Lapierre P."/>
            <person name="Fournier G.P."/>
            <person name="Bickhart D.M."/>
            <person name="DeBoy R.T."/>
            <person name="Nelson K.E."/>
            <person name="Nesbo C.L."/>
            <person name="Doolittle W.F."/>
            <person name="Gogarten J.P."/>
            <person name="Noll K.M."/>
        </authorList>
    </citation>
    <scope>NUCLEOTIDE SEQUENCE [LARGE SCALE GENOMIC DNA]</scope>
    <source>
        <strain evidence="7">ATCC 35602 / DSM 5306 / Rt17-B1</strain>
    </source>
</reference>
<dbReference type="PANTHER" id="PTHR14226:SF29">
    <property type="entry name" value="NEUROPATHY TARGET ESTERASE SWS"/>
    <property type="match status" value="1"/>
</dbReference>
<dbReference type="EMBL" id="CP000771">
    <property type="protein sequence ID" value="ABS60139.1"/>
    <property type="molecule type" value="Genomic_DNA"/>
</dbReference>
<evidence type="ECO:0000256" key="3">
    <source>
        <dbReference type="ARBA" id="ARBA00023098"/>
    </source>
</evidence>
<dbReference type="PANTHER" id="PTHR14226">
    <property type="entry name" value="NEUROPATHY TARGET ESTERASE/SWISS CHEESE D.MELANOGASTER"/>
    <property type="match status" value="1"/>
</dbReference>
<dbReference type="HOGENOM" id="CLU_047251_4_2_0"/>
<accession>A7HJQ6</accession>
<feature type="active site" description="Proton acceptor" evidence="4">
    <location>
        <position position="160"/>
    </location>
</feature>
<keyword evidence="1 4" id="KW-0378">Hydrolase</keyword>
<evidence type="ECO:0000256" key="2">
    <source>
        <dbReference type="ARBA" id="ARBA00022963"/>
    </source>
</evidence>
<dbReference type="AlphaFoldDB" id="A7HJQ6"/>
<dbReference type="OrthoDB" id="9770965at2"/>
<dbReference type="STRING" id="381764.Fnod_0273"/>
<dbReference type="InterPro" id="IPR050301">
    <property type="entry name" value="NTE"/>
</dbReference>
<feature type="short sequence motif" description="DGA/G" evidence="4">
    <location>
        <begin position="160"/>
        <end position="162"/>
    </location>
</feature>
<evidence type="ECO:0000256" key="1">
    <source>
        <dbReference type="ARBA" id="ARBA00022801"/>
    </source>
</evidence>
<keyword evidence="3 4" id="KW-0443">Lipid metabolism</keyword>
<feature type="active site" description="Nucleophile" evidence="4">
    <location>
        <position position="37"/>
    </location>
</feature>
<organism evidence="6 7">
    <name type="scientific">Fervidobacterium nodosum (strain ATCC 35602 / DSM 5306 / Rt17-B1)</name>
    <dbReference type="NCBI Taxonomy" id="381764"/>
    <lineage>
        <taxon>Bacteria</taxon>
        <taxon>Thermotogati</taxon>
        <taxon>Thermotogota</taxon>
        <taxon>Thermotogae</taxon>
        <taxon>Thermotogales</taxon>
        <taxon>Fervidobacteriaceae</taxon>
        <taxon>Fervidobacterium</taxon>
    </lineage>
</organism>
<evidence type="ECO:0000313" key="6">
    <source>
        <dbReference type="EMBL" id="ABS60139.1"/>
    </source>
</evidence>
<evidence type="ECO:0000259" key="5">
    <source>
        <dbReference type="PROSITE" id="PS51635"/>
    </source>
</evidence>
<keyword evidence="7" id="KW-1185">Reference proteome</keyword>
<dbReference type="PROSITE" id="PS51635">
    <property type="entry name" value="PNPLA"/>
    <property type="match status" value="1"/>
</dbReference>
<gene>
    <name evidence="6" type="ordered locus">Fnod_0273</name>
</gene>
<feature type="domain" description="PNPLA" evidence="5">
    <location>
        <begin position="4"/>
        <end position="173"/>
    </location>
</feature>
<sequence length="260" mass="29436">MIGLALEAGGVKGFSHIATLKLFELCGKKPDIISGSSFGSIVGTLYALYQDSEKVYGVLAENITNFLKRKKFSNFKFFNFELILVESLVDLDDYYDFFKSLYGRAKFSDLKIPVDVVAFDMENLESIVINEGFLVDAVLASCTVPGVFEPTYIAGTKMLDGGVLSPVPVIELRNKGVERVVASIFEEPKNSYNTHMELMLYIDSIKGDIILQREIETADFVISYPISVQWTELEKYREVYNNALKIIYNRRDEFENFIGR</sequence>
<dbReference type="GO" id="GO:0016787">
    <property type="term" value="F:hydrolase activity"/>
    <property type="evidence" value="ECO:0007669"/>
    <property type="project" value="UniProtKB-UniRule"/>
</dbReference>
<dbReference type="Proteomes" id="UP000002415">
    <property type="component" value="Chromosome"/>
</dbReference>
<evidence type="ECO:0000313" key="7">
    <source>
        <dbReference type="Proteomes" id="UP000002415"/>
    </source>
</evidence>
<comment type="caution">
    <text evidence="4">Lacks conserved residue(s) required for the propagation of feature annotation.</text>
</comment>
<reference evidence="6 7" key="1">
    <citation type="submission" date="2007-07" db="EMBL/GenBank/DDBJ databases">
        <title>Complete sequence of Fervidobacterium nodosum Rt17-B1.</title>
        <authorList>
            <consortium name="US DOE Joint Genome Institute"/>
            <person name="Copeland A."/>
            <person name="Lucas S."/>
            <person name="Lapidus A."/>
            <person name="Barry K."/>
            <person name="Glavina del Rio T."/>
            <person name="Dalin E."/>
            <person name="Tice H."/>
            <person name="Pitluck S."/>
            <person name="Saunders E."/>
            <person name="Brettin T."/>
            <person name="Bruce D."/>
            <person name="Detter J.C."/>
            <person name="Han C."/>
            <person name="Schmutz J."/>
            <person name="Larimer F."/>
            <person name="Land M."/>
            <person name="Hauser L."/>
            <person name="Kyrpides N."/>
            <person name="Mikhailova N."/>
            <person name="Nelson K."/>
            <person name="Gogarten J.P."/>
            <person name="Noll K."/>
            <person name="Richardson P."/>
        </authorList>
    </citation>
    <scope>NUCLEOTIDE SEQUENCE [LARGE SCALE GENOMIC DNA]</scope>
    <source>
        <strain evidence="7">ATCC 35602 / DSM 5306 / Rt17-B1</strain>
    </source>
</reference>
<proteinExistence type="predicted"/>
<dbReference type="SUPFAM" id="SSF52151">
    <property type="entry name" value="FabD/lysophospholipase-like"/>
    <property type="match status" value="1"/>
</dbReference>
<feature type="short sequence motif" description="GXSXG" evidence="4">
    <location>
        <begin position="35"/>
        <end position="39"/>
    </location>
</feature>
<keyword evidence="2 4" id="KW-0442">Lipid degradation</keyword>
<dbReference type="InterPro" id="IPR002641">
    <property type="entry name" value="PNPLA_dom"/>
</dbReference>
<dbReference type="Gene3D" id="3.40.1090.10">
    <property type="entry name" value="Cytosolic phospholipase A2 catalytic domain"/>
    <property type="match status" value="1"/>
</dbReference>
<evidence type="ECO:0000256" key="4">
    <source>
        <dbReference type="PROSITE-ProRule" id="PRU01161"/>
    </source>
</evidence>
<name>A7HJQ6_FERNB</name>